<evidence type="ECO:0000259" key="10">
    <source>
        <dbReference type="PROSITE" id="PS50893"/>
    </source>
</evidence>
<evidence type="ECO:0000256" key="9">
    <source>
        <dbReference type="ARBA" id="ARBA00023136"/>
    </source>
</evidence>
<keyword evidence="4" id="KW-0762">Sugar transport</keyword>
<reference evidence="11" key="1">
    <citation type="journal article" date="2015" name="Nature">
        <title>Complex archaea that bridge the gap between prokaryotes and eukaryotes.</title>
        <authorList>
            <person name="Spang A."/>
            <person name="Saw J.H."/>
            <person name="Jorgensen S.L."/>
            <person name="Zaremba-Niedzwiedzka K."/>
            <person name="Martijn J."/>
            <person name="Lind A.E."/>
            <person name="van Eijk R."/>
            <person name="Schleper C."/>
            <person name="Guy L."/>
            <person name="Ettema T.J."/>
        </authorList>
    </citation>
    <scope>NUCLEOTIDE SEQUENCE</scope>
</reference>
<organism evidence="11">
    <name type="scientific">marine sediment metagenome</name>
    <dbReference type="NCBI Taxonomy" id="412755"/>
    <lineage>
        <taxon>unclassified sequences</taxon>
        <taxon>metagenomes</taxon>
        <taxon>ecological metagenomes</taxon>
    </lineage>
</organism>
<evidence type="ECO:0000256" key="6">
    <source>
        <dbReference type="ARBA" id="ARBA00022741"/>
    </source>
</evidence>
<protein>
    <recommendedName>
        <fullName evidence="10">ABC transporter domain-containing protein</fullName>
    </recommendedName>
</protein>
<dbReference type="PANTHER" id="PTHR43790:SF1">
    <property type="entry name" value="XYLOSE IMPORT ATP-BINDING PROTEIN XYLG"/>
    <property type="match status" value="1"/>
</dbReference>
<dbReference type="SMART" id="SM00382">
    <property type="entry name" value="AAA"/>
    <property type="match status" value="2"/>
</dbReference>
<evidence type="ECO:0000313" key="11">
    <source>
        <dbReference type="EMBL" id="KKL71311.1"/>
    </source>
</evidence>
<dbReference type="FunFam" id="3.40.50.300:FF:000127">
    <property type="entry name" value="Ribose import ATP-binding protein RbsA"/>
    <property type="match status" value="1"/>
</dbReference>
<dbReference type="CDD" id="cd03216">
    <property type="entry name" value="ABC_Carb_Monos_I"/>
    <property type="match status" value="1"/>
</dbReference>
<comment type="subcellular location">
    <subcellularLocation>
        <location evidence="1">Cell membrane</location>
        <topology evidence="1">Peripheral membrane protein</topology>
    </subcellularLocation>
</comment>
<gene>
    <name evidence="11" type="ORF">LCGC14_2096170</name>
</gene>
<keyword evidence="2" id="KW-0813">Transport</keyword>
<name>A0A0F9EYM6_9ZZZZ</name>
<dbReference type="CDD" id="cd03215">
    <property type="entry name" value="ABC_Carb_Monos_II"/>
    <property type="match status" value="1"/>
</dbReference>
<dbReference type="InterPro" id="IPR003439">
    <property type="entry name" value="ABC_transporter-like_ATP-bd"/>
</dbReference>
<dbReference type="GO" id="GO:0016887">
    <property type="term" value="F:ATP hydrolysis activity"/>
    <property type="evidence" value="ECO:0007669"/>
    <property type="project" value="InterPro"/>
</dbReference>
<proteinExistence type="predicted"/>
<dbReference type="InterPro" id="IPR027417">
    <property type="entry name" value="P-loop_NTPase"/>
</dbReference>
<dbReference type="GO" id="GO:0005524">
    <property type="term" value="F:ATP binding"/>
    <property type="evidence" value="ECO:0007669"/>
    <property type="project" value="UniProtKB-KW"/>
</dbReference>
<evidence type="ECO:0000256" key="3">
    <source>
        <dbReference type="ARBA" id="ARBA00022475"/>
    </source>
</evidence>
<keyword evidence="9" id="KW-0472">Membrane</keyword>
<evidence type="ECO:0000256" key="4">
    <source>
        <dbReference type="ARBA" id="ARBA00022597"/>
    </source>
</evidence>
<evidence type="ECO:0000256" key="8">
    <source>
        <dbReference type="ARBA" id="ARBA00022967"/>
    </source>
</evidence>
<keyword evidence="3" id="KW-1003">Cell membrane</keyword>
<feature type="domain" description="ABC transporter" evidence="10">
    <location>
        <begin position="6"/>
        <end position="242"/>
    </location>
</feature>
<dbReference type="InterPro" id="IPR050107">
    <property type="entry name" value="ABC_carbohydrate_import_ATPase"/>
</dbReference>
<keyword evidence="8" id="KW-1278">Translocase</keyword>
<dbReference type="PANTHER" id="PTHR43790">
    <property type="entry name" value="CARBOHYDRATE TRANSPORT ATP-BINDING PROTEIN MG119-RELATED"/>
    <property type="match status" value="1"/>
</dbReference>
<keyword evidence="7" id="KW-0067">ATP-binding</keyword>
<dbReference type="AlphaFoldDB" id="A0A0F9EYM6"/>
<dbReference type="SUPFAM" id="SSF52540">
    <property type="entry name" value="P-loop containing nucleoside triphosphate hydrolases"/>
    <property type="match status" value="2"/>
</dbReference>
<sequence length="505" mass="55628">MADKFLEVKKISKAYVGVQALDEVSLDINRGEIHCLVGENGSGKSTLIKIIAGVVKQDTGEIVISGRRYTHIRAIDSIREGVQIIYQDLSLFPNLTVAENISLNQEIERNSKTVNWSDIRSIARTALSEIGEELDLDEKVENISVASKQLVAISRALTQDARFIIMDEPTSSLTKDEIDRLFTVITGLKKRGICTLFVSHKLSEVFEISERVSIIRDGKKVGTYRTEELDNEKLVFLMTGKKIDDTIFSYKDKGEKKAPLMELKHLSKAGNFEDINFTLHPGEILGITGLLGSGRTELALALFGMYPADSGNILINGEKVRIKSIPDAISAGIGYLPEDRLNQGLFVDQSISNNIVVTILKNLLNRLGLVSMVKKEQSVHKWVEELAIKTPSVEAPAQSLSGGNQQRLVAAKWLATHPKVFILDGPTIGVDIASKSNIHKIVRGLAESGMGIIIISDEIPEILQNCNRVLIISRGKIIKEISDVAGVTEEKLFSIISRKEVHEAV</sequence>
<evidence type="ECO:0000256" key="2">
    <source>
        <dbReference type="ARBA" id="ARBA00022448"/>
    </source>
</evidence>
<comment type="caution">
    <text evidence="11">The sequence shown here is derived from an EMBL/GenBank/DDBJ whole genome shotgun (WGS) entry which is preliminary data.</text>
</comment>
<dbReference type="GO" id="GO:0005886">
    <property type="term" value="C:plasma membrane"/>
    <property type="evidence" value="ECO:0007669"/>
    <property type="project" value="UniProtKB-SubCell"/>
</dbReference>
<evidence type="ECO:0000256" key="7">
    <source>
        <dbReference type="ARBA" id="ARBA00022840"/>
    </source>
</evidence>
<keyword evidence="5" id="KW-0677">Repeat</keyword>
<dbReference type="Pfam" id="PF00005">
    <property type="entry name" value="ABC_tran"/>
    <property type="match status" value="2"/>
</dbReference>
<evidence type="ECO:0000256" key="1">
    <source>
        <dbReference type="ARBA" id="ARBA00004202"/>
    </source>
</evidence>
<dbReference type="PROSITE" id="PS50893">
    <property type="entry name" value="ABC_TRANSPORTER_2"/>
    <property type="match status" value="2"/>
</dbReference>
<dbReference type="Gene3D" id="3.40.50.300">
    <property type="entry name" value="P-loop containing nucleotide triphosphate hydrolases"/>
    <property type="match status" value="2"/>
</dbReference>
<feature type="domain" description="ABC transporter" evidence="10">
    <location>
        <begin position="241"/>
        <end position="499"/>
    </location>
</feature>
<accession>A0A0F9EYM6</accession>
<dbReference type="EMBL" id="LAZR01025632">
    <property type="protein sequence ID" value="KKL71311.1"/>
    <property type="molecule type" value="Genomic_DNA"/>
</dbReference>
<keyword evidence="6" id="KW-0547">Nucleotide-binding</keyword>
<dbReference type="InterPro" id="IPR003593">
    <property type="entry name" value="AAA+_ATPase"/>
</dbReference>
<evidence type="ECO:0000256" key="5">
    <source>
        <dbReference type="ARBA" id="ARBA00022737"/>
    </source>
</evidence>